<evidence type="ECO:0000313" key="1">
    <source>
        <dbReference type="EMBL" id="QXE24044.1"/>
    </source>
</evidence>
<reference evidence="1" key="1">
    <citation type="submission" date="2017-04" db="EMBL/GenBank/DDBJ databases">
        <title>Genome deletions in a multicellular cyanobacterial endosymbiont for morphological adaptation in marine diatoms.</title>
        <authorList>
            <person name="Wang Y."/>
            <person name="Gao H."/>
            <person name="Li R."/>
            <person name="Xu X."/>
        </authorList>
    </citation>
    <scope>NUCLEOTIDE SEQUENCE</scope>
    <source>
        <strain evidence="1">FACHB 800</strain>
    </source>
</reference>
<evidence type="ECO:0000313" key="2">
    <source>
        <dbReference type="Proteomes" id="UP000683511"/>
    </source>
</evidence>
<keyword evidence="2" id="KW-1185">Reference proteome</keyword>
<dbReference type="KEGG" id="rsin:B6N60_02747"/>
<dbReference type="Proteomes" id="UP000683511">
    <property type="component" value="Chromosome"/>
</dbReference>
<organism evidence="1 2">
    <name type="scientific">Richelia sinica FACHB-800</name>
    <dbReference type="NCBI Taxonomy" id="1357546"/>
    <lineage>
        <taxon>Bacteria</taxon>
        <taxon>Bacillati</taxon>
        <taxon>Cyanobacteriota</taxon>
        <taxon>Cyanophyceae</taxon>
        <taxon>Nostocales</taxon>
        <taxon>Nostocaceae</taxon>
        <taxon>Richelia</taxon>
    </lineage>
</organism>
<proteinExistence type="predicted"/>
<dbReference type="RefSeq" id="WP_190608495.1">
    <property type="nucleotide sequence ID" value="NZ_CP021056.1"/>
</dbReference>
<sequence length="162" mass="18203">MSYFVVDTNVPIVANEKANQASPACVLNCANKLREIQKQHIIVLDDTWLIINEYKNKLSPSGQPGVGDAFFKWVLTNQANPQRCQQVKITPTAENGFQEFPEEESLANFDKSDRKFVAVALTHPEKPPILNAVDSDWKNFEIALKNIGITIIFLCSELTTRP</sequence>
<accession>A0A975Y5B4</accession>
<protein>
    <submittedName>
        <fullName evidence="1">Uncharacterized protein</fullName>
    </submittedName>
</protein>
<dbReference type="EMBL" id="CP021056">
    <property type="protein sequence ID" value="QXE24044.1"/>
    <property type="molecule type" value="Genomic_DNA"/>
</dbReference>
<name>A0A975Y5B4_9NOST</name>
<gene>
    <name evidence="1" type="ORF">B6N60_02747</name>
</gene>
<dbReference type="AlphaFoldDB" id="A0A975Y5B4"/>